<gene>
    <name evidence="7" type="ORF">SLS56_006601</name>
</gene>
<evidence type="ECO:0000256" key="5">
    <source>
        <dbReference type="SAM" id="MobiDB-lite"/>
    </source>
</evidence>
<dbReference type="Gene3D" id="4.10.240.10">
    <property type="entry name" value="Zn(2)-C6 fungal-type DNA-binding domain"/>
    <property type="match status" value="1"/>
</dbReference>
<dbReference type="CDD" id="cd00067">
    <property type="entry name" value="GAL4"/>
    <property type="match status" value="1"/>
</dbReference>
<dbReference type="PROSITE" id="PS50048">
    <property type="entry name" value="ZN2_CY6_FUNGAL_2"/>
    <property type="match status" value="1"/>
</dbReference>
<feature type="compositionally biased region" description="Polar residues" evidence="5">
    <location>
        <begin position="86"/>
        <end position="97"/>
    </location>
</feature>
<feature type="domain" description="Zn(2)-C6 fungal-type" evidence="6">
    <location>
        <begin position="25"/>
        <end position="54"/>
    </location>
</feature>
<evidence type="ECO:0000256" key="3">
    <source>
        <dbReference type="ARBA" id="ARBA00023125"/>
    </source>
</evidence>
<dbReference type="InterPro" id="IPR050987">
    <property type="entry name" value="AtrR-like"/>
</dbReference>
<keyword evidence="3" id="KW-0238">DNA-binding</keyword>
<comment type="caution">
    <text evidence="7">The sequence shown here is derived from an EMBL/GenBank/DDBJ whole genome shotgun (WGS) entry which is preliminary data.</text>
</comment>
<dbReference type="SMART" id="SM00066">
    <property type="entry name" value="GAL4"/>
    <property type="match status" value="1"/>
</dbReference>
<keyword evidence="8" id="KW-1185">Reference proteome</keyword>
<evidence type="ECO:0000313" key="8">
    <source>
        <dbReference type="Proteomes" id="UP001521116"/>
    </source>
</evidence>
<dbReference type="InterPro" id="IPR036864">
    <property type="entry name" value="Zn2-C6_fun-type_DNA-bd_sf"/>
</dbReference>
<sequence length="621" mass="66299">MMDPLSATIEAVPVDLPGFSGPRGCCHFCLTRNLRCSGHPPCEACRAHNIECIYANKPSGSSWPASKTSTKPPRTEILSGYASPGPSLSSAVTSPSGASGGQRLLSDELENVSHRTFLPGRAAPWTGLERSAYWNSAATREPVHTGVKLPYREVFVGLAQAIVELFLMRYNSLGCSPREQTALADLGKLFFQHHGPPPFGARAPTIPQQSFSDLKVQQLVEVWFAHHPLSFTLSKALLLHAYRNGAHDHELLALVLAEASFFLGNEDISVSHAIIEAARARVLERSTASLSTMQALVLLGWHDVCLYRPRQGYCYLELARIMAAQRLSATTQASPAERHINGVDMHAVETELSQRTFWFTSSFALWIALHTDSPDLDSLSPLDTTPLPAPDLSSSAVYSLDEPSGTIASLVAQKTGARELWSLSHITSTLGPILSLHLQNTTSPALWTAPNPSPTPHALLQTALSIRLPPSLDHSNPNQTLLLATYHLLALHLAPAAAAIPSVRAFLAASQTIQRQAALQDLFGGRDHDVRAAPLLVLGLDTCARALARVGGEARAVAALAGRLWEVAGQTKLRLEPGLAAARERVAGVVSLVAARGEVDGEGVGAGAGGGGFGGWDEGLF</sequence>
<keyword evidence="4" id="KW-0539">Nucleus</keyword>
<feature type="region of interest" description="Disordered" evidence="5">
    <location>
        <begin position="59"/>
        <end position="101"/>
    </location>
</feature>
<organism evidence="7 8">
    <name type="scientific">Neofusicoccum ribis</name>
    <dbReference type="NCBI Taxonomy" id="45134"/>
    <lineage>
        <taxon>Eukaryota</taxon>
        <taxon>Fungi</taxon>
        <taxon>Dikarya</taxon>
        <taxon>Ascomycota</taxon>
        <taxon>Pezizomycotina</taxon>
        <taxon>Dothideomycetes</taxon>
        <taxon>Dothideomycetes incertae sedis</taxon>
        <taxon>Botryosphaeriales</taxon>
        <taxon>Botryosphaeriaceae</taxon>
        <taxon>Neofusicoccum</taxon>
    </lineage>
</organism>
<dbReference type="EMBL" id="JAJVDC020000077">
    <property type="protein sequence ID" value="KAL1626873.1"/>
    <property type="molecule type" value="Genomic_DNA"/>
</dbReference>
<dbReference type="Proteomes" id="UP001521116">
    <property type="component" value="Unassembled WGS sequence"/>
</dbReference>
<dbReference type="PANTHER" id="PTHR46910">
    <property type="entry name" value="TRANSCRIPTION FACTOR PDR1"/>
    <property type="match status" value="1"/>
</dbReference>
<accession>A0ABR3SQ92</accession>
<feature type="compositionally biased region" description="Polar residues" evidence="5">
    <location>
        <begin position="59"/>
        <end position="72"/>
    </location>
</feature>
<keyword evidence="2" id="KW-0479">Metal-binding</keyword>
<comment type="subcellular location">
    <subcellularLocation>
        <location evidence="1">Nucleus</location>
    </subcellularLocation>
</comment>
<name>A0ABR3SQ92_9PEZI</name>
<reference evidence="7 8" key="1">
    <citation type="submission" date="2024-02" db="EMBL/GenBank/DDBJ databases">
        <title>De novo assembly and annotation of 12 fungi associated with fruit tree decline syndrome in Ontario, Canada.</title>
        <authorList>
            <person name="Sulman M."/>
            <person name="Ellouze W."/>
            <person name="Ilyukhin E."/>
        </authorList>
    </citation>
    <scope>NUCLEOTIDE SEQUENCE [LARGE SCALE GENOMIC DNA]</scope>
    <source>
        <strain evidence="7 8">M1-105</strain>
    </source>
</reference>
<evidence type="ECO:0000256" key="1">
    <source>
        <dbReference type="ARBA" id="ARBA00004123"/>
    </source>
</evidence>
<dbReference type="InterPro" id="IPR007219">
    <property type="entry name" value="XnlR_reg_dom"/>
</dbReference>
<evidence type="ECO:0000259" key="6">
    <source>
        <dbReference type="PROSITE" id="PS50048"/>
    </source>
</evidence>
<dbReference type="InterPro" id="IPR001138">
    <property type="entry name" value="Zn2Cys6_DnaBD"/>
</dbReference>
<protein>
    <recommendedName>
        <fullName evidence="6">Zn(2)-C6 fungal-type domain-containing protein</fullName>
    </recommendedName>
</protein>
<evidence type="ECO:0000256" key="2">
    <source>
        <dbReference type="ARBA" id="ARBA00022723"/>
    </source>
</evidence>
<dbReference type="Pfam" id="PF04082">
    <property type="entry name" value="Fungal_trans"/>
    <property type="match status" value="1"/>
</dbReference>
<evidence type="ECO:0000256" key="4">
    <source>
        <dbReference type="ARBA" id="ARBA00023242"/>
    </source>
</evidence>
<proteinExistence type="predicted"/>
<evidence type="ECO:0000313" key="7">
    <source>
        <dbReference type="EMBL" id="KAL1626873.1"/>
    </source>
</evidence>
<dbReference type="PANTHER" id="PTHR46910:SF3">
    <property type="entry name" value="HALOTOLERANCE PROTEIN 9-RELATED"/>
    <property type="match status" value="1"/>
</dbReference>
<dbReference type="CDD" id="cd12148">
    <property type="entry name" value="fungal_TF_MHR"/>
    <property type="match status" value="1"/>
</dbReference>
<dbReference type="SUPFAM" id="SSF57701">
    <property type="entry name" value="Zn2/Cys6 DNA-binding domain"/>
    <property type="match status" value="1"/>
</dbReference>